<evidence type="ECO:0000256" key="6">
    <source>
        <dbReference type="ARBA" id="ARBA00022840"/>
    </source>
</evidence>
<keyword evidence="3" id="KW-0963">Cytoplasm</keyword>
<feature type="domain" description="Myosin motor" evidence="12">
    <location>
        <begin position="1"/>
        <end position="266"/>
    </location>
</feature>
<dbReference type="PROSITE" id="PS51456">
    <property type="entry name" value="MYOSIN_MOTOR"/>
    <property type="match status" value="1"/>
</dbReference>
<dbReference type="InterPro" id="IPR052409">
    <property type="entry name" value="Myosin-III_kinase_activity"/>
</dbReference>
<gene>
    <name evidence="13" type="ORF">RIMI_LOCUS18770738</name>
</gene>
<keyword evidence="7 11" id="KW-0518">Myosin</keyword>
<keyword evidence="11" id="KW-0009">Actin-binding</keyword>
<keyword evidence="10" id="KW-0966">Cell projection</keyword>
<dbReference type="Pfam" id="PF00063">
    <property type="entry name" value="Myosin_head"/>
    <property type="match status" value="1"/>
</dbReference>
<accession>A0ABN9MB37</accession>
<dbReference type="InterPro" id="IPR027417">
    <property type="entry name" value="P-loop_NTPase"/>
</dbReference>
<proteinExistence type="inferred from homology"/>
<dbReference type="Proteomes" id="UP001176940">
    <property type="component" value="Unassembled WGS sequence"/>
</dbReference>
<feature type="binding site" evidence="11">
    <location>
        <begin position="43"/>
        <end position="50"/>
    </location>
    <ligand>
        <name>ATP</name>
        <dbReference type="ChEBI" id="CHEBI:30616"/>
    </ligand>
</feature>
<comment type="caution">
    <text evidence="13">The sequence shown here is derived from an EMBL/GenBank/DDBJ whole genome shotgun (WGS) entry which is preliminary data.</text>
</comment>
<reference evidence="13" key="1">
    <citation type="submission" date="2023-07" db="EMBL/GenBank/DDBJ databases">
        <authorList>
            <person name="Stuckert A."/>
        </authorList>
    </citation>
    <scope>NUCLEOTIDE SEQUENCE</scope>
</reference>
<comment type="caution">
    <text evidence="11">Lacks conserved residue(s) required for the propagation of feature annotation.</text>
</comment>
<evidence type="ECO:0000256" key="2">
    <source>
        <dbReference type="ARBA" id="ARBA00004316"/>
    </source>
</evidence>
<dbReference type="Gene3D" id="3.40.850.10">
    <property type="entry name" value="Kinesin motor domain"/>
    <property type="match status" value="2"/>
</dbReference>
<protein>
    <recommendedName>
        <fullName evidence="12">Myosin motor domain-containing protein</fullName>
    </recommendedName>
</protein>
<evidence type="ECO:0000256" key="7">
    <source>
        <dbReference type="ARBA" id="ARBA00023123"/>
    </source>
</evidence>
<evidence type="ECO:0000256" key="4">
    <source>
        <dbReference type="ARBA" id="ARBA00022737"/>
    </source>
</evidence>
<dbReference type="InterPro" id="IPR036961">
    <property type="entry name" value="Kinesin_motor_dom_sf"/>
</dbReference>
<evidence type="ECO:0000256" key="11">
    <source>
        <dbReference type="PROSITE-ProRule" id="PRU00782"/>
    </source>
</evidence>
<keyword evidence="8 11" id="KW-0505">Motor protein</keyword>
<evidence type="ECO:0000256" key="5">
    <source>
        <dbReference type="ARBA" id="ARBA00022741"/>
    </source>
</evidence>
<comment type="subcellular location">
    <subcellularLocation>
        <location evidence="2">Cell projection</location>
    </subcellularLocation>
    <subcellularLocation>
        <location evidence="1">Cytoplasm</location>
        <location evidence="1">Cytoskeleton</location>
    </subcellularLocation>
</comment>
<dbReference type="PANTHER" id="PTHR46256:SF4">
    <property type="entry name" value="MYOSIN-IIIA"/>
    <property type="match status" value="1"/>
</dbReference>
<evidence type="ECO:0000256" key="9">
    <source>
        <dbReference type="ARBA" id="ARBA00023212"/>
    </source>
</evidence>
<comment type="similarity">
    <text evidence="11">Belongs to the TRAFAC class myosin-kinesin ATPase superfamily. Myosin family.</text>
</comment>
<keyword evidence="9" id="KW-0206">Cytoskeleton</keyword>
<dbReference type="InterPro" id="IPR001609">
    <property type="entry name" value="Myosin_head_motor_dom-like"/>
</dbReference>
<dbReference type="SUPFAM" id="SSF52540">
    <property type="entry name" value="P-loop containing nucleoside triphosphate hydrolases"/>
    <property type="match status" value="2"/>
</dbReference>
<dbReference type="PRINTS" id="PR00193">
    <property type="entry name" value="MYOSINHEAVY"/>
</dbReference>
<dbReference type="SMART" id="SM00242">
    <property type="entry name" value="MYSc"/>
    <property type="match status" value="1"/>
</dbReference>
<keyword evidence="4" id="KW-0677">Repeat</keyword>
<evidence type="ECO:0000256" key="8">
    <source>
        <dbReference type="ARBA" id="ARBA00023175"/>
    </source>
</evidence>
<dbReference type="EMBL" id="CAUEEQ010058102">
    <property type="protein sequence ID" value="CAJ0963726.1"/>
    <property type="molecule type" value="Genomic_DNA"/>
</dbReference>
<evidence type="ECO:0000256" key="10">
    <source>
        <dbReference type="ARBA" id="ARBA00023273"/>
    </source>
</evidence>
<keyword evidence="5 11" id="KW-0547">Nucleotide-binding</keyword>
<dbReference type="PANTHER" id="PTHR46256">
    <property type="entry name" value="AGAP011099-PA"/>
    <property type="match status" value="1"/>
</dbReference>
<evidence type="ECO:0000313" key="13">
    <source>
        <dbReference type="EMBL" id="CAJ0963726.1"/>
    </source>
</evidence>
<organism evidence="13 14">
    <name type="scientific">Ranitomeya imitator</name>
    <name type="common">mimic poison frog</name>
    <dbReference type="NCBI Taxonomy" id="111125"/>
    <lineage>
        <taxon>Eukaryota</taxon>
        <taxon>Metazoa</taxon>
        <taxon>Chordata</taxon>
        <taxon>Craniata</taxon>
        <taxon>Vertebrata</taxon>
        <taxon>Euteleostomi</taxon>
        <taxon>Amphibia</taxon>
        <taxon>Batrachia</taxon>
        <taxon>Anura</taxon>
        <taxon>Neobatrachia</taxon>
        <taxon>Hyloidea</taxon>
        <taxon>Dendrobatidae</taxon>
        <taxon>Dendrobatinae</taxon>
        <taxon>Ranitomeya</taxon>
    </lineage>
</organism>
<evidence type="ECO:0000256" key="3">
    <source>
        <dbReference type="ARBA" id="ARBA00022490"/>
    </source>
</evidence>
<evidence type="ECO:0000259" key="12">
    <source>
        <dbReference type="PROSITE" id="PS51456"/>
    </source>
</evidence>
<keyword evidence="6 11" id="KW-0067">ATP-binding</keyword>
<keyword evidence="14" id="KW-1185">Reference proteome</keyword>
<evidence type="ECO:0000256" key="1">
    <source>
        <dbReference type="ARBA" id="ARBA00004245"/>
    </source>
</evidence>
<name>A0ABN9MB37_9NEOB</name>
<sequence>MQHSETYTGTKRTSNPPHIFAVADIAYQSMVTYSSDQCIVISGESGAGKTEGAHLLVQQLTVLGKANNRTLQEKILQVNNLVEAFGNACTIINENSSRFGKYLEMKFINNGTVVAAQISEYLLEKSRVVHQAIANIFRSALQIIEGTCTDNRHYITEIQFKTDTRRSEGPARKLTDYEEKGRYERGEKNFHIFYYIYAGLSEKKKLVHYKLPENKPPRYLENEHIKMVQDFMNNAFYKTQFDLIEQCFKVIGFTMEAPYLTIHYCI</sequence>
<evidence type="ECO:0000313" key="14">
    <source>
        <dbReference type="Proteomes" id="UP001176940"/>
    </source>
</evidence>